<dbReference type="PROSITE" id="PS50983">
    <property type="entry name" value="FE_B12_PBP"/>
    <property type="match status" value="1"/>
</dbReference>
<dbReference type="PANTHER" id="PTHR30535:SF34">
    <property type="entry name" value="MOLYBDATE-BINDING PROTEIN MOLA"/>
    <property type="match status" value="1"/>
</dbReference>
<dbReference type="PANTHER" id="PTHR30535">
    <property type="entry name" value="VITAMIN B12-BINDING PROTEIN"/>
    <property type="match status" value="1"/>
</dbReference>
<dbReference type="SUPFAM" id="SSF53807">
    <property type="entry name" value="Helical backbone' metal receptor"/>
    <property type="match status" value="1"/>
</dbReference>
<reference evidence="2 3" key="1">
    <citation type="submission" date="2017-06" db="EMBL/GenBank/DDBJ databases">
        <title>Description of Avrilella dinanensis gen. nov. sp. nov.</title>
        <authorList>
            <person name="Leyer C."/>
            <person name="Sassi M."/>
            <person name="Minet J."/>
            <person name="Kayal S."/>
            <person name="Cattoir V."/>
        </authorList>
    </citation>
    <scope>NUCLEOTIDE SEQUENCE [LARGE SCALE GENOMIC DNA]</scope>
    <source>
        <strain evidence="2 3">UR159</strain>
    </source>
</reference>
<dbReference type="Pfam" id="PF01497">
    <property type="entry name" value="Peripla_BP_2"/>
    <property type="match status" value="1"/>
</dbReference>
<evidence type="ECO:0000259" key="1">
    <source>
        <dbReference type="PROSITE" id="PS50983"/>
    </source>
</evidence>
<dbReference type="InterPro" id="IPR002491">
    <property type="entry name" value="ABC_transptr_periplasmic_BD"/>
</dbReference>
<protein>
    <recommendedName>
        <fullName evidence="1">Fe/B12 periplasmic-binding domain-containing protein</fullName>
    </recommendedName>
</protein>
<keyword evidence="3" id="KW-1185">Reference proteome</keyword>
<dbReference type="AlphaFoldDB" id="A0A2M9R2L5"/>
<dbReference type="OrthoDB" id="9812528at2"/>
<proteinExistence type="predicted"/>
<feature type="domain" description="Fe/B12 periplasmic-binding" evidence="1">
    <location>
        <begin position="94"/>
        <end position="366"/>
    </location>
</feature>
<organism evidence="2 3">
    <name type="scientific">Avrilella dinanensis</name>
    <dbReference type="NCBI Taxonomy" id="2008672"/>
    <lineage>
        <taxon>Bacteria</taxon>
        <taxon>Pseudomonadati</taxon>
        <taxon>Bacteroidota</taxon>
        <taxon>Flavobacteriia</taxon>
        <taxon>Flavobacteriales</taxon>
        <taxon>Flavobacteriaceae</taxon>
        <taxon>Avrilella</taxon>
    </lineage>
</organism>
<evidence type="ECO:0000313" key="3">
    <source>
        <dbReference type="Proteomes" id="UP000231960"/>
    </source>
</evidence>
<evidence type="ECO:0000313" key="2">
    <source>
        <dbReference type="EMBL" id="PJR03025.1"/>
    </source>
</evidence>
<accession>A0A2M9R2L5</accession>
<dbReference type="Gene3D" id="3.40.50.1980">
    <property type="entry name" value="Nitrogenase molybdenum iron protein domain"/>
    <property type="match status" value="2"/>
</dbReference>
<gene>
    <name evidence="2" type="ORF">CDL10_11215</name>
</gene>
<dbReference type="GO" id="GO:0071281">
    <property type="term" value="P:cellular response to iron ion"/>
    <property type="evidence" value="ECO:0007669"/>
    <property type="project" value="TreeGrafter"/>
</dbReference>
<comment type="caution">
    <text evidence="2">The sequence shown here is derived from an EMBL/GenBank/DDBJ whole genome shotgun (WGS) entry which is preliminary data.</text>
</comment>
<name>A0A2M9R2L5_9FLAO</name>
<sequence length="380" mass="42792">MFQNKIYLLLFIVLSLVTGCKKTIKETGNISGISNEIQYAKGFEMYDFENFKILKITQPWQGAAETSVYVLANDVNNIPDSLAHLTKVQIPVKSIVVTSTTHIPSLVTLNETTSLKAFPGLDFISSEEVRRLISEDKIKEISDGIGVNFELTIDVNPEVVIANGGNDSFEKYRQIQQAGIPVIYNGDWVEYTPLGKAEWIKLFGVLYDKEEEATAFFNQVVAEYEKAKQTVSKTTSKPTVFSGAMYEDIWYAPQGDSWTAQIIADAGGDYVWASHSGTGSLSMAFEQVLDDAQEVEYWIGPAQFVSYSEMQHTNIHYKEFTAFQTKKIYTYSARKGVTGGLIFYEEATNRPDILLKDYICVLHPEVFPEHELYFLTPLTD</sequence>
<dbReference type="InterPro" id="IPR050902">
    <property type="entry name" value="ABC_Transporter_SBP"/>
</dbReference>
<dbReference type="EMBL" id="NIPO01000003">
    <property type="protein sequence ID" value="PJR03025.1"/>
    <property type="molecule type" value="Genomic_DNA"/>
</dbReference>
<dbReference type="PROSITE" id="PS51257">
    <property type="entry name" value="PROKAR_LIPOPROTEIN"/>
    <property type="match status" value="1"/>
</dbReference>
<dbReference type="Proteomes" id="UP000231960">
    <property type="component" value="Unassembled WGS sequence"/>
</dbReference>